<gene>
    <name evidence="1" type="ORF">NPIL_139771</name>
</gene>
<dbReference type="EMBL" id="BMAW01056970">
    <property type="protein sequence ID" value="GFT08563.1"/>
    <property type="molecule type" value="Genomic_DNA"/>
</dbReference>
<name>A0A8X6ND56_NEPPI</name>
<proteinExistence type="predicted"/>
<sequence length="109" mass="12640">MANRIGIIGNLFENPTQPALRLRVIGEFYSDDYTAVETECQNLLGKFIRCTKRRNKAILSESKGISLPWTMVNPVIRNWIYLMEVLVIYSEDDVHSNTFSNEYCCCKLR</sequence>
<reference evidence="1" key="1">
    <citation type="submission" date="2020-08" db="EMBL/GenBank/DDBJ databases">
        <title>Multicomponent nature underlies the extraordinary mechanical properties of spider dragline silk.</title>
        <authorList>
            <person name="Kono N."/>
            <person name="Nakamura H."/>
            <person name="Mori M."/>
            <person name="Yoshida Y."/>
            <person name="Ohtoshi R."/>
            <person name="Malay A.D."/>
            <person name="Moran D.A.P."/>
            <person name="Tomita M."/>
            <person name="Numata K."/>
            <person name="Arakawa K."/>
        </authorList>
    </citation>
    <scope>NUCLEOTIDE SEQUENCE</scope>
</reference>
<accession>A0A8X6ND56</accession>
<keyword evidence="2" id="KW-1185">Reference proteome</keyword>
<dbReference type="Proteomes" id="UP000887013">
    <property type="component" value="Unassembled WGS sequence"/>
</dbReference>
<dbReference type="AlphaFoldDB" id="A0A8X6ND56"/>
<protein>
    <submittedName>
        <fullName evidence="1">Uncharacterized protein</fullName>
    </submittedName>
</protein>
<evidence type="ECO:0000313" key="1">
    <source>
        <dbReference type="EMBL" id="GFT08563.1"/>
    </source>
</evidence>
<organism evidence="1 2">
    <name type="scientific">Nephila pilipes</name>
    <name type="common">Giant wood spider</name>
    <name type="synonym">Nephila maculata</name>
    <dbReference type="NCBI Taxonomy" id="299642"/>
    <lineage>
        <taxon>Eukaryota</taxon>
        <taxon>Metazoa</taxon>
        <taxon>Ecdysozoa</taxon>
        <taxon>Arthropoda</taxon>
        <taxon>Chelicerata</taxon>
        <taxon>Arachnida</taxon>
        <taxon>Araneae</taxon>
        <taxon>Araneomorphae</taxon>
        <taxon>Entelegynae</taxon>
        <taxon>Araneoidea</taxon>
        <taxon>Nephilidae</taxon>
        <taxon>Nephila</taxon>
    </lineage>
</organism>
<comment type="caution">
    <text evidence="1">The sequence shown here is derived from an EMBL/GenBank/DDBJ whole genome shotgun (WGS) entry which is preliminary data.</text>
</comment>
<evidence type="ECO:0000313" key="2">
    <source>
        <dbReference type="Proteomes" id="UP000887013"/>
    </source>
</evidence>